<sequence length="49" mass="5128">MQLLRHPVFGHFDPLPSHGELQSGLGPAGLGPGPGPRLKLSANSLNVFI</sequence>
<organism evidence="1 2">
    <name type="scientific">Adineta steineri</name>
    <dbReference type="NCBI Taxonomy" id="433720"/>
    <lineage>
        <taxon>Eukaryota</taxon>
        <taxon>Metazoa</taxon>
        <taxon>Spiralia</taxon>
        <taxon>Gnathifera</taxon>
        <taxon>Rotifera</taxon>
        <taxon>Eurotatoria</taxon>
        <taxon>Bdelloidea</taxon>
        <taxon>Adinetida</taxon>
        <taxon>Adinetidae</taxon>
        <taxon>Adineta</taxon>
    </lineage>
</organism>
<gene>
    <name evidence="1" type="ORF">VCS650_LOCUS44053</name>
</gene>
<reference evidence="1" key="1">
    <citation type="submission" date="2021-02" db="EMBL/GenBank/DDBJ databases">
        <authorList>
            <person name="Nowell W R."/>
        </authorList>
    </citation>
    <scope>NUCLEOTIDE SEQUENCE</scope>
</reference>
<dbReference type="EMBL" id="CAJNON010007702">
    <property type="protein sequence ID" value="CAF1542485.1"/>
    <property type="molecule type" value="Genomic_DNA"/>
</dbReference>
<evidence type="ECO:0000313" key="2">
    <source>
        <dbReference type="Proteomes" id="UP000663891"/>
    </source>
</evidence>
<evidence type="ECO:0000313" key="1">
    <source>
        <dbReference type="EMBL" id="CAF1542485.1"/>
    </source>
</evidence>
<name>A0A815WIS7_9BILA</name>
<dbReference type="Proteomes" id="UP000663891">
    <property type="component" value="Unassembled WGS sequence"/>
</dbReference>
<feature type="non-terminal residue" evidence="1">
    <location>
        <position position="49"/>
    </location>
</feature>
<protein>
    <submittedName>
        <fullName evidence="1">Uncharacterized protein</fullName>
    </submittedName>
</protein>
<comment type="caution">
    <text evidence="1">The sequence shown here is derived from an EMBL/GenBank/DDBJ whole genome shotgun (WGS) entry which is preliminary data.</text>
</comment>
<dbReference type="AlphaFoldDB" id="A0A815WIS7"/>
<proteinExistence type="predicted"/>
<accession>A0A815WIS7</accession>